<comment type="caution">
    <text evidence="18">Lacks conserved residue(s) required for the propagation of feature annotation.</text>
</comment>
<evidence type="ECO:0000259" key="24">
    <source>
        <dbReference type="PROSITE" id="PS51091"/>
    </source>
</evidence>
<dbReference type="SMART" id="SM00020">
    <property type="entry name" value="Tryp_SPc"/>
    <property type="match status" value="1"/>
</dbReference>
<dbReference type="PANTHER" id="PTHR24264:SF43">
    <property type="entry name" value="HEPATOCYTE GROWTH FACTOR ACTIVATOR"/>
    <property type="match status" value="1"/>
</dbReference>
<evidence type="ECO:0000256" key="20">
    <source>
        <dbReference type="SAM" id="MobiDB-lite"/>
    </source>
</evidence>
<dbReference type="Ensembl" id="ENSOKIT00005023739.1">
    <property type="protein sequence ID" value="ENSOKIP00005022349.1"/>
    <property type="gene ID" value="ENSOKIG00005009814.1"/>
</dbReference>
<dbReference type="InterPro" id="IPR018114">
    <property type="entry name" value="TRYPSIN_HIS"/>
</dbReference>
<dbReference type="GO" id="GO:0007596">
    <property type="term" value="P:blood coagulation"/>
    <property type="evidence" value="ECO:0007669"/>
    <property type="project" value="TreeGrafter"/>
</dbReference>
<keyword evidence="8 19" id="KW-0378">Hydrolase</keyword>
<protein>
    <recommendedName>
        <fullName evidence="15">trypsin</fullName>
        <ecNumber evidence="15">3.4.21.4</ecNumber>
    </recommendedName>
</protein>
<evidence type="ECO:0000256" key="14">
    <source>
        <dbReference type="ARBA" id="ARBA00036320"/>
    </source>
</evidence>
<dbReference type="PRINTS" id="PR00018">
    <property type="entry name" value="KRINGLE"/>
</dbReference>
<evidence type="ECO:0000259" key="21">
    <source>
        <dbReference type="PROSITE" id="PS50026"/>
    </source>
</evidence>
<evidence type="ECO:0000256" key="4">
    <source>
        <dbReference type="ARBA" id="ARBA00022572"/>
    </source>
</evidence>
<evidence type="ECO:0000256" key="18">
    <source>
        <dbReference type="PROSITE-ProRule" id="PRU00479"/>
    </source>
</evidence>
<dbReference type="Pfam" id="PF00040">
    <property type="entry name" value="fn2"/>
    <property type="match status" value="1"/>
</dbReference>
<feature type="domain" description="Fibronectin type-II" evidence="25">
    <location>
        <begin position="24"/>
        <end position="70"/>
    </location>
</feature>
<keyword evidence="4 17" id="KW-0420">Kringle</keyword>
<evidence type="ECO:0000259" key="23">
    <source>
        <dbReference type="PROSITE" id="PS50240"/>
    </source>
</evidence>
<dbReference type="FunFam" id="2.10.25.10:FF:000255">
    <property type="entry name" value="Sushi, nidogen and EGF-like domains 1"/>
    <property type="match status" value="1"/>
</dbReference>
<dbReference type="PROSITE" id="PS50240">
    <property type="entry name" value="TRYPSIN_DOM"/>
    <property type="match status" value="1"/>
</dbReference>
<dbReference type="CDD" id="cd00108">
    <property type="entry name" value="KR"/>
    <property type="match status" value="1"/>
</dbReference>
<evidence type="ECO:0000256" key="11">
    <source>
        <dbReference type="ARBA" id="ARBA00023157"/>
    </source>
</evidence>
<dbReference type="FunFam" id="2.40.20.10:FF:000001">
    <property type="entry name" value="Urokinase-type plasminogen activator"/>
    <property type="match status" value="1"/>
</dbReference>
<evidence type="ECO:0000313" key="27">
    <source>
        <dbReference type="Proteomes" id="UP000694557"/>
    </source>
</evidence>
<dbReference type="PROSITE" id="PS00022">
    <property type="entry name" value="EGF_1"/>
    <property type="match status" value="2"/>
</dbReference>
<dbReference type="SMART" id="SM00181">
    <property type="entry name" value="EGF"/>
    <property type="match status" value="2"/>
</dbReference>
<gene>
    <name evidence="26" type="primary">HGFAC</name>
</gene>
<dbReference type="GeneTree" id="ENSGT00940000159778"/>
<dbReference type="GO" id="GO:0031638">
    <property type="term" value="P:zymogen activation"/>
    <property type="evidence" value="ECO:0007669"/>
    <property type="project" value="TreeGrafter"/>
</dbReference>
<keyword evidence="2" id="KW-0964">Secreted</keyword>
<evidence type="ECO:0000256" key="7">
    <source>
        <dbReference type="ARBA" id="ARBA00022737"/>
    </source>
</evidence>
<evidence type="ECO:0000256" key="19">
    <source>
        <dbReference type="RuleBase" id="RU363034"/>
    </source>
</evidence>
<dbReference type="InterPro" id="IPR036943">
    <property type="entry name" value="FN_type2_sf"/>
</dbReference>
<reference evidence="26" key="1">
    <citation type="submission" date="2025-08" db="UniProtKB">
        <authorList>
            <consortium name="Ensembl"/>
        </authorList>
    </citation>
    <scope>IDENTIFICATION</scope>
</reference>
<feature type="region of interest" description="Disordered" evidence="20">
    <location>
        <begin position="299"/>
        <end position="334"/>
    </location>
</feature>
<dbReference type="GO" id="GO:0005615">
    <property type="term" value="C:extracellular space"/>
    <property type="evidence" value="ECO:0007669"/>
    <property type="project" value="TreeGrafter"/>
</dbReference>
<dbReference type="PROSITE" id="PS01253">
    <property type="entry name" value="FN1_1"/>
    <property type="match status" value="1"/>
</dbReference>
<dbReference type="PANTHER" id="PTHR24264">
    <property type="entry name" value="TRYPSIN-RELATED"/>
    <property type="match status" value="1"/>
</dbReference>
<feature type="disulfide bond" evidence="16">
    <location>
        <begin position="194"/>
        <end position="203"/>
    </location>
</feature>
<dbReference type="Gene3D" id="2.40.20.10">
    <property type="entry name" value="Plasminogen Kringle 4"/>
    <property type="match status" value="1"/>
</dbReference>
<dbReference type="Pfam" id="PF00089">
    <property type="entry name" value="Trypsin"/>
    <property type="match status" value="2"/>
</dbReference>
<feature type="disulfide bond" evidence="16">
    <location>
        <begin position="175"/>
        <end position="192"/>
    </location>
</feature>
<comment type="subcellular location">
    <subcellularLocation>
        <location evidence="1">Secreted</location>
        <location evidence="1">Extracellular space</location>
    </subcellularLocation>
</comment>
<evidence type="ECO:0000256" key="15">
    <source>
        <dbReference type="ARBA" id="ARBA00038868"/>
    </source>
</evidence>
<evidence type="ECO:0000313" key="26">
    <source>
        <dbReference type="Ensembl" id="ENSOKIP00005022349.1"/>
    </source>
</evidence>
<feature type="domain" description="Peptidase S1" evidence="23">
    <location>
        <begin position="350"/>
        <end position="679"/>
    </location>
</feature>
<keyword evidence="6" id="KW-0732">Signal</keyword>
<dbReference type="Gene3D" id="2.10.25.10">
    <property type="entry name" value="Laminin"/>
    <property type="match status" value="2"/>
</dbReference>
<dbReference type="CDD" id="cd00190">
    <property type="entry name" value="Tryp_SPc"/>
    <property type="match status" value="1"/>
</dbReference>
<accession>A0A8C7DT66</accession>
<dbReference type="SUPFAM" id="SSF57196">
    <property type="entry name" value="EGF/Laminin"/>
    <property type="match status" value="1"/>
</dbReference>
<dbReference type="SMART" id="SM00059">
    <property type="entry name" value="FN2"/>
    <property type="match status" value="1"/>
</dbReference>
<evidence type="ECO:0000256" key="8">
    <source>
        <dbReference type="ARBA" id="ARBA00022801"/>
    </source>
</evidence>
<keyword evidence="9 19" id="KW-0720">Serine protease</keyword>
<dbReference type="CDD" id="cd00062">
    <property type="entry name" value="FN2"/>
    <property type="match status" value="1"/>
</dbReference>
<dbReference type="SUPFAM" id="SSF50494">
    <property type="entry name" value="Trypsin-like serine proteases"/>
    <property type="match status" value="1"/>
</dbReference>
<keyword evidence="10" id="KW-0865">Zymogen</keyword>
<dbReference type="GO" id="GO:0004252">
    <property type="term" value="F:serine-type endopeptidase activity"/>
    <property type="evidence" value="ECO:0007669"/>
    <property type="project" value="UniProtKB-EC"/>
</dbReference>
<dbReference type="Gene3D" id="2.40.10.10">
    <property type="entry name" value="Trypsin-like serine proteases"/>
    <property type="match status" value="2"/>
</dbReference>
<evidence type="ECO:0000256" key="17">
    <source>
        <dbReference type="PROSITE-ProRule" id="PRU00121"/>
    </source>
</evidence>
<dbReference type="InterPro" id="IPR033116">
    <property type="entry name" value="TRYPSIN_SER"/>
</dbReference>
<keyword evidence="3 16" id="KW-0245">EGF-like domain</keyword>
<organism evidence="26 27">
    <name type="scientific">Oncorhynchus kisutch</name>
    <name type="common">Coho salmon</name>
    <name type="synonym">Salmo kisutch</name>
    <dbReference type="NCBI Taxonomy" id="8019"/>
    <lineage>
        <taxon>Eukaryota</taxon>
        <taxon>Metazoa</taxon>
        <taxon>Chordata</taxon>
        <taxon>Craniata</taxon>
        <taxon>Vertebrata</taxon>
        <taxon>Euteleostomi</taxon>
        <taxon>Actinopterygii</taxon>
        <taxon>Neopterygii</taxon>
        <taxon>Teleostei</taxon>
        <taxon>Protacanthopterygii</taxon>
        <taxon>Salmoniformes</taxon>
        <taxon>Salmonidae</taxon>
        <taxon>Salmoninae</taxon>
        <taxon>Oncorhynchus</taxon>
    </lineage>
</organism>
<comment type="catalytic activity">
    <reaction evidence="14">
        <text>Preferential cleavage: Arg-|-Xaa, Lys-|-Xaa.</text>
        <dbReference type="EC" id="3.4.21.4"/>
    </reaction>
</comment>
<evidence type="ECO:0000259" key="22">
    <source>
        <dbReference type="PROSITE" id="PS50070"/>
    </source>
</evidence>
<dbReference type="Pfam" id="PF00051">
    <property type="entry name" value="Kringle"/>
    <property type="match status" value="1"/>
</dbReference>
<dbReference type="PROSITE" id="PS00135">
    <property type="entry name" value="TRYPSIN_SER"/>
    <property type="match status" value="1"/>
</dbReference>
<keyword evidence="27" id="KW-1185">Reference proteome</keyword>
<comment type="similarity">
    <text evidence="13">Belongs to the peptidase S1 family. CLIP subfamily.</text>
</comment>
<dbReference type="PROSITE" id="PS51092">
    <property type="entry name" value="FN2_2"/>
    <property type="match status" value="1"/>
</dbReference>
<dbReference type="SUPFAM" id="SSF57603">
    <property type="entry name" value="FnI-like domain"/>
    <property type="match status" value="1"/>
</dbReference>
<dbReference type="PRINTS" id="PR00722">
    <property type="entry name" value="CHYMOTRYPSIN"/>
</dbReference>
<evidence type="ECO:0000259" key="25">
    <source>
        <dbReference type="PROSITE" id="PS51092"/>
    </source>
</evidence>
<dbReference type="InterPro" id="IPR038178">
    <property type="entry name" value="Kringle_sf"/>
</dbReference>
<evidence type="ECO:0000256" key="10">
    <source>
        <dbReference type="ARBA" id="ARBA00023145"/>
    </source>
</evidence>
<feature type="disulfide bond" evidence="16">
    <location>
        <begin position="113"/>
        <end position="122"/>
    </location>
</feature>
<keyword evidence="7" id="KW-0677">Repeat</keyword>
<evidence type="ECO:0000256" key="13">
    <source>
        <dbReference type="ARBA" id="ARBA00024195"/>
    </source>
</evidence>
<dbReference type="EC" id="3.4.21.4" evidence="15"/>
<dbReference type="InterPro" id="IPR018056">
    <property type="entry name" value="Kringle_CS"/>
</dbReference>
<dbReference type="SMART" id="SM00130">
    <property type="entry name" value="KR"/>
    <property type="match status" value="1"/>
</dbReference>
<keyword evidence="11 16" id="KW-1015">Disulfide bond</keyword>
<dbReference type="SMART" id="SM00058">
    <property type="entry name" value="FN1"/>
    <property type="match status" value="1"/>
</dbReference>
<feature type="domain" description="EGF-like" evidence="21">
    <location>
        <begin position="166"/>
        <end position="204"/>
    </location>
</feature>
<feature type="domain" description="Fibronectin type-I" evidence="24">
    <location>
        <begin position="125"/>
        <end position="165"/>
    </location>
</feature>
<keyword evidence="12" id="KW-0325">Glycoprotein</keyword>
<feature type="compositionally biased region" description="Pro residues" evidence="20">
    <location>
        <begin position="306"/>
        <end position="317"/>
    </location>
</feature>
<dbReference type="InterPro" id="IPR000562">
    <property type="entry name" value="FN_type2_dom"/>
</dbReference>
<dbReference type="InterPro" id="IPR009003">
    <property type="entry name" value="Peptidase_S1_PA"/>
</dbReference>
<dbReference type="PROSITE" id="PS00134">
    <property type="entry name" value="TRYPSIN_HIS"/>
    <property type="match status" value="1"/>
</dbReference>
<dbReference type="InterPro" id="IPR050127">
    <property type="entry name" value="Serine_Proteases_S1"/>
</dbReference>
<evidence type="ECO:0000256" key="12">
    <source>
        <dbReference type="ARBA" id="ARBA00023180"/>
    </source>
</evidence>
<sequence>MVLPGYETLRTRNGNENSHKVLTVDRKECKFPFRQGGSIHHHCITISSSRPWCSLTHNFDRDFLWGYCAAVTTQPSVFVHSSRRFTDLCQVNPCQNGGICTLVPHRRSFECSCPENFTGRHCDQRKCYETIHLRYYDIGESWGRIYHRNVERCTCVDGEISCERVRYTVCSENPCENDGTCRLITATREEVCACRPGYSGPYCSIAPEAECYDNKGTDYRGVVNTTVSGAHCLPWNSDLLHDELHMGTVERASLRGLGEHSYCRNPDGDKMPWCYTLNDRAISWENCDVPSCVMRSSSSRRVVQVPRPPPPPPPPNVLPDTNQTNDAKPAKKPVCGKRHKKRISVAKGRILGGSSALPGTHPWMAALYIGDDSFCAGTLVSSCWVVSAAHCFFRSPLVSKIRVILGQHNFNVTTSDTKTFGVEKYIFPGRFSVFNPTLHDIVLVKLKKQDGHCVRRTQFIQPICLPDKAMTFPDYYCCQITGWGHMHESKCCVKSSHLVYCVSFTVLVRYVIMVLNVFISQQCNISNRRQCTMSNHMFFHIGPCVLFMSLHDCNCYHVTYCLQCITLSKPLWIYLPYFPKEANKYSNLQEAGVRIFPFERCIQPEVYGNHVTSNMVCAGTDRCVDACQGDSGGPLACVKDDVSFLYGVISWGDGCGKTGKPGVYTKVVSYVNWINTIIKRKPKSK</sequence>
<feature type="domain" description="Kringle" evidence="22">
    <location>
        <begin position="210"/>
        <end position="292"/>
    </location>
</feature>
<feature type="domain" description="EGF-like" evidence="21">
    <location>
        <begin position="85"/>
        <end position="123"/>
    </location>
</feature>
<dbReference type="Proteomes" id="UP000694557">
    <property type="component" value="Unassembled WGS sequence"/>
</dbReference>
<dbReference type="PROSITE" id="PS50070">
    <property type="entry name" value="KRINGLE_2"/>
    <property type="match status" value="1"/>
</dbReference>
<dbReference type="InterPro" id="IPR013806">
    <property type="entry name" value="Kringle-like"/>
</dbReference>
<dbReference type="InterPro" id="IPR001314">
    <property type="entry name" value="Peptidase_S1A"/>
</dbReference>
<dbReference type="CDD" id="cd00061">
    <property type="entry name" value="FN1"/>
    <property type="match status" value="1"/>
</dbReference>
<dbReference type="PROSITE" id="PS01186">
    <property type="entry name" value="EGF_2"/>
    <property type="match status" value="1"/>
</dbReference>
<evidence type="ECO:0000256" key="5">
    <source>
        <dbReference type="ARBA" id="ARBA00022670"/>
    </source>
</evidence>
<dbReference type="InterPro" id="IPR000742">
    <property type="entry name" value="EGF"/>
</dbReference>
<dbReference type="InterPro" id="IPR043504">
    <property type="entry name" value="Peptidase_S1_PA_chymotrypsin"/>
</dbReference>
<evidence type="ECO:0000256" key="1">
    <source>
        <dbReference type="ARBA" id="ARBA00004239"/>
    </source>
</evidence>
<evidence type="ECO:0000256" key="2">
    <source>
        <dbReference type="ARBA" id="ARBA00022525"/>
    </source>
</evidence>
<dbReference type="FunFam" id="2.40.10.10:FF:000002">
    <property type="entry name" value="Transmembrane protease serine"/>
    <property type="match status" value="1"/>
</dbReference>
<keyword evidence="5 19" id="KW-0645">Protease</keyword>
<evidence type="ECO:0000256" key="6">
    <source>
        <dbReference type="ARBA" id="ARBA00022729"/>
    </source>
</evidence>
<evidence type="ECO:0000256" key="9">
    <source>
        <dbReference type="ARBA" id="ARBA00022825"/>
    </source>
</evidence>
<dbReference type="CDD" id="cd00054">
    <property type="entry name" value="EGF_CA"/>
    <property type="match status" value="1"/>
</dbReference>
<proteinExistence type="inferred from homology"/>
<dbReference type="InterPro" id="IPR001254">
    <property type="entry name" value="Trypsin_dom"/>
</dbReference>
<dbReference type="SUPFAM" id="SSF57440">
    <property type="entry name" value="Kringle-like"/>
    <property type="match status" value="2"/>
</dbReference>
<evidence type="ECO:0000256" key="3">
    <source>
        <dbReference type="ARBA" id="ARBA00022536"/>
    </source>
</evidence>
<dbReference type="PROSITE" id="PS50026">
    <property type="entry name" value="EGF_3"/>
    <property type="match status" value="2"/>
</dbReference>
<dbReference type="InterPro" id="IPR000001">
    <property type="entry name" value="Kringle"/>
</dbReference>
<dbReference type="Pfam" id="PF00008">
    <property type="entry name" value="EGF"/>
    <property type="match status" value="1"/>
</dbReference>
<evidence type="ECO:0000256" key="16">
    <source>
        <dbReference type="PROSITE-ProRule" id="PRU00076"/>
    </source>
</evidence>
<reference evidence="26" key="2">
    <citation type="submission" date="2025-09" db="UniProtKB">
        <authorList>
            <consortium name="Ensembl"/>
        </authorList>
    </citation>
    <scope>IDENTIFICATION</scope>
</reference>
<dbReference type="Pfam" id="PF00039">
    <property type="entry name" value="fn1"/>
    <property type="match status" value="1"/>
</dbReference>
<dbReference type="AlphaFoldDB" id="A0A8C7DT66"/>
<dbReference type="InterPro" id="IPR000083">
    <property type="entry name" value="Fibronectin_type1"/>
</dbReference>
<dbReference type="PROSITE" id="PS00021">
    <property type="entry name" value="KRINGLE_1"/>
    <property type="match status" value="1"/>
</dbReference>
<dbReference type="PROSITE" id="PS51091">
    <property type="entry name" value="FN1_2"/>
    <property type="match status" value="1"/>
</dbReference>
<name>A0A8C7DT66_ONCKI</name>
<feature type="disulfide bond" evidence="16">
    <location>
        <begin position="94"/>
        <end position="111"/>
    </location>
</feature>
<dbReference type="Gene3D" id="2.10.10.10">
    <property type="entry name" value="Fibronectin, type II, collagen-binding"/>
    <property type="match status" value="1"/>
</dbReference>